<proteinExistence type="predicted"/>
<dbReference type="AlphaFoldDB" id="A0AAE1HPC6"/>
<sequence>MTSQQRLNHLALFHCYKEEVDTSDISDLMTRFCAASSSIVKTVVPSSSTPSKLLYKNCQLPANVKLVSLPAGSFLPRLPIQQEKSSCQDTEPPEKADSKELDFGFPDDSLGVDAEVDDNSANLDEEMRLAAERLAARIALKGSMEKDTSALNANLDEEMRLAAERLAARIALKGSMEKDTSALNANLDEEMRLAAERLAARIALKGSMEKDTSALNVMENNVAPAAFSISGKHLFLFNSV</sequence>
<evidence type="ECO:0000313" key="2">
    <source>
        <dbReference type="EMBL" id="KAK3924255.1"/>
    </source>
</evidence>
<feature type="region of interest" description="Disordered" evidence="1">
    <location>
        <begin position="82"/>
        <end position="101"/>
    </location>
</feature>
<evidence type="ECO:0000313" key="3">
    <source>
        <dbReference type="Proteomes" id="UP001219518"/>
    </source>
</evidence>
<protein>
    <submittedName>
        <fullName evidence="2">Copper homeostasis protein CutC</fullName>
    </submittedName>
</protein>
<reference evidence="2" key="2">
    <citation type="journal article" date="2023" name="BMC Genomics">
        <title>Pest status, molecular evolution, and epigenetic factors derived from the genome assembly of Frankliniella fusca, a thysanopteran phytovirus vector.</title>
        <authorList>
            <person name="Catto M.A."/>
            <person name="Labadie P.E."/>
            <person name="Jacobson A.L."/>
            <person name="Kennedy G.G."/>
            <person name="Srinivasan R."/>
            <person name="Hunt B.G."/>
        </authorList>
    </citation>
    <scope>NUCLEOTIDE SEQUENCE</scope>
    <source>
        <strain evidence="2">PL_HMW_Pooled</strain>
    </source>
</reference>
<reference evidence="2" key="1">
    <citation type="submission" date="2021-07" db="EMBL/GenBank/DDBJ databases">
        <authorList>
            <person name="Catto M.A."/>
            <person name="Jacobson A."/>
            <person name="Kennedy G."/>
            <person name="Labadie P."/>
            <person name="Hunt B.G."/>
            <person name="Srinivasan R."/>
        </authorList>
    </citation>
    <scope>NUCLEOTIDE SEQUENCE</scope>
    <source>
        <strain evidence="2">PL_HMW_Pooled</strain>
        <tissue evidence="2">Head</tissue>
    </source>
</reference>
<organism evidence="2 3">
    <name type="scientific">Frankliniella fusca</name>
    <dbReference type="NCBI Taxonomy" id="407009"/>
    <lineage>
        <taxon>Eukaryota</taxon>
        <taxon>Metazoa</taxon>
        <taxon>Ecdysozoa</taxon>
        <taxon>Arthropoda</taxon>
        <taxon>Hexapoda</taxon>
        <taxon>Insecta</taxon>
        <taxon>Pterygota</taxon>
        <taxon>Neoptera</taxon>
        <taxon>Paraneoptera</taxon>
        <taxon>Thysanoptera</taxon>
        <taxon>Terebrantia</taxon>
        <taxon>Thripoidea</taxon>
        <taxon>Thripidae</taxon>
        <taxon>Frankliniella</taxon>
    </lineage>
</organism>
<accession>A0AAE1HPC6</accession>
<dbReference type="Proteomes" id="UP001219518">
    <property type="component" value="Unassembled WGS sequence"/>
</dbReference>
<feature type="compositionally biased region" description="Basic and acidic residues" evidence="1">
    <location>
        <begin position="92"/>
        <end position="101"/>
    </location>
</feature>
<evidence type="ECO:0000256" key="1">
    <source>
        <dbReference type="SAM" id="MobiDB-lite"/>
    </source>
</evidence>
<gene>
    <name evidence="2" type="ORF">KUF71_002526</name>
</gene>
<comment type="caution">
    <text evidence="2">The sequence shown here is derived from an EMBL/GenBank/DDBJ whole genome shotgun (WGS) entry which is preliminary data.</text>
</comment>
<keyword evidence="3" id="KW-1185">Reference proteome</keyword>
<dbReference type="EMBL" id="JAHWGI010001169">
    <property type="protein sequence ID" value="KAK3924255.1"/>
    <property type="molecule type" value="Genomic_DNA"/>
</dbReference>
<name>A0AAE1HPC6_9NEOP</name>